<feature type="compositionally biased region" description="Basic and acidic residues" evidence="1">
    <location>
        <begin position="267"/>
        <end position="277"/>
    </location>
</feature>
<feature type="non-terminal residue" evidence="2">
    <location>
        <position position="277"/>
    </location>
</feature>
<feature type="region of interest" description="Disordered" evidence="1">
    <location>
        <begin position="142"/>
        <end position="176"/>
    </location>
</feature>
<proteinExistence type="predicted"/>
<protein>
    <submittedName>
        <fullName evidence="2">Uncharacterized protein</fullName>
    </submittedName>
</protein>
<dbReference type="Proteomes" id="UP001558613">
    <property type="component" value="Unassembled WGS sequence"/>
</dbReference>
<evidence type="ECO:0000256" key="1">
    <source>
        <dbReference type="SAM" id="MobiDB-lite"/>
    </source>
</evidence>
<organism evidence="2 3">
    <name type="scientific">Cirrhinus molitorella</name>
    <name type="common">mud carp</name>
    <dbReference type="NCBI Taxonomy" id="172907"/>
    <lineage>
        <taxon>Eukaryota</taxon>
        <taxon>Metazoa</taxon>
        <taxon>Chordata</taxon>
        <taxon>Craniata</taxon>
        <taxon>Vertebrata</taxon>
        <taxon>Euteleostomi</taxon>
        <taxon>Actinopterygii</taxon>
        <taxon>Neopterygii</taxon>
        <taxon>Teleostei</taxon>
        <taxon>Ostariophysi</taxon>
        <taxon>Cypriniformes</taxon>
        <taxon>Cyprinidae</taxon>
        <taxon>Labeoninae</taxon>
        <taxon>Labeonini</taxon>
        <taxon>Cirrhinus</taxon>
    </lineage>
</organism>
<feature type="region of interest" description="Disordered" evidence="1">
    <location>
        <begin position="192"/>
        <end position="277"/>
    </location>
</feature>
<name>A0ABR3LU49_9TELE</name>
<feature type="compositionally biased region" description="Acidic residues" evidence="1">
    <location>
        <begin position="164"/>
        <end position="175"/>
    </location>
</feature>
<comment type="caution">
    <text evidence="2">The sequence shown here is derived from an EMBL/GenBank/DDBJ whole genome shotgun (WGS) entry which is preliminary data.</text>
</comment>
<dbReference type="EMBL" id="JAYMGO010000018">
    <property type="protein sequence ID" value="KAL1256399.1"/>
    <property type="molecule type" value="Genomic_DNA"/>
</dbReference>
<accession>A0ABR3LU49</accession>
<reference evidence="2 3" key="1">
    <citation type="submission" date="2023-09" db="EMBL/GenBank/DDBJ databases">
        <authorList>
            <person name="Wang M."/>
        </authorList>
    </citation>
    <scope>NUCLEOTIDE SEQUENCE [LARGE SCALE GENOMIC DNA]</scope>
    <source>
        <strain evidence="2">GT-2023</strain>
        <tissue evidence="2">Liver</tissue>
    </source>
</reference>
<keyword evidence="3" id="KW-1185">Reference proteome</keyword>
<sequence length="277" mass="29943">MATLQEVQTDLRLPVVSNKACPHLTVEEPSRKVHKKVRDRQWCVLQLPGNEKMNCEEQAVDLCNAIDLCNVSDNTISHPVDKILPHDGLLQVDREQGDASVLTRLKDVHSKDDDSTELKALHSKNNGSIAVAADPVNGSVGGLQQNINKFEEPPVSKCSVGDGGGDEDDDGEMDIGVDLSLDENGVLEFEPMAQTKNEESASSCDDSLKSETVIELHSQQPSEERSEDAPSETVSTATTQGNGAGVKHGSKRVTFPSDEDIVSGAVEPKDPWRHACI</sequence>
<feature type="compositionally biased region" description="Polar residues" evidence="1">
    <location>
        <begin position="232"/>
        <end position="241"/>
    </location>
</feature>
<gene>
    <name evidence="2" type="ORF">QQF64_011944</name>
</gene>
<evidence type="ECO:0000313" key="2">
    <source>
        <dbReference type="EMBL" id="KAL1256399.1"/>
    </source>
</evidence>
<evidence type="ECO:0000313" key="3">
    <source>
        <dbReference type="Proteomes" id="UP001558613"/>
    </source>
</evidence>